<organism evidence="2 3">
    <name type="scientific">Ancylostoma ceylanicum</name>
    <dbReference type="NCBI Taxonomy" id="53326"/>
    <lineage>
        <taxon>Eukaryota</taxon>
        <taxon>Metazoa</taxon>
        <taxon>Ecdysozoa</taxon>
        <taxon>Nematoda</taxon>
        <taxon>Chromadorea</taxon>
        <taxon>Rhabditida</taxon>
        <taxon>Rhabditina</taxon>
        <taxon>Rhabditomorpha</taxon>
        <taxon>Strongyloidea</taxon>
        <taxon>Ancylostomatidae</taxon>
        <taxon>Ancylostomatinae</taxon>
        <taxon>Ancylostoma</taxon>
    </lineage>
</organism>
<feature type="chain" id="PRO_5001488603" evidence="1">
    <location>
        <begin position="25"/>
        <end position="82"/>
    </location>
</feature>
<keyword evidence="1" id="KW-0732">Signal</keyword>
<gene>
    <name evidence="2" type="primary">Acey_s0368.g48</name>
    <name evidence="2" type="ORF">Y032_0368g48</name>
</gene>
<accession>A0A016RUH2</accession>
<sequence length="82" mass="9083">MSVSVCLSIYPSVCLSLCPSVCLSDPPTYLSVCVCHLSVCLLVRSLASYIIWFCSGDRSVHFGWNQEITLKALRKHRIGVYG</sequence>
<proteinExistence type="predicted"/>
<evidence type="ECO:0000313" key="3">
    <source>
        <dbReference type="Proteomes" id="UP000024635"/>
    </source>
</evidence>
<keyword evidence="3" id="KW-1185">Reference proteome</keyword>
<evidence type="ECO:0000313" key="2">
    <source>
        <dbReference type="EMBL" id="EYB82020.1"/>
    </source>
</evidence>
<dbReference type="Proteomes" id="UP000024635">
    <property type="component" value="Unassembled WGS sequence"/>
</dbReference>
<feature type="signal peptide" evidence="1">
    <location>
        <begin position="1"/>
        <end position="24"/>
    </location>
</feature>
<name>A0A016RUH2_9BILA</name>
<dbReference type="AlphaFoldDB" id="A0A016RUH2"/>
<comment type="caution">
    <text evidence="2">The sequence shown here is derived from an EMBL/GenBank/DDBJ whole genome shotgun (WGS) entry which is preliminary data.</text>
</comment>
<protein>
    <submittedName>
        <fullName evidence="2">Uncharacterized protein</fullName>
    </submittedName>
</protein>
<evidence type="ECO:0000256" key="1">
    <source>
        <dbReference type="SAM" id="SignalP"/>
    </source>
</evidence>
<dbReference type="EMBL" id="JARK01001704">
    <property type="protein sequence ID" value="EYB82020.1"/>
    <property type="molecule type" value="Genomic_DNA"/>
</dbReference>
<reference evidence="3" key="1">
    <citation type="journal article" date="2015" name="Nat. Genet.">
        <title>The genome and transcriptome of the zoonotic hookworm Ancylostoma ceylanicum identify infection-specific gene families.</title>
        <authorList>
            <person name="Schwarz E.M."/>
            <person name="Hu Y."/>
            <person name="Antoshechkin I."/>
            <person name="Miller M.M."/>
            <person name="Sternberg P.W."/>
            <person name="Aroian R.V."/>
        </authorList>
    </citation>
    <scope>NUCLEOTIDE SEQUENCE</scope>
    <source>
        <strain evidence="3">HY135</strain>
    </source>
</reference>